<comment type="caution">
    <text evidence="1">The sequence shown here is derived from an EMBL/GenBank/DDBJ whole genome shotgun (WGS) entry which is preliminary data.</text>
</comment>
<sequence length="32" mass="3443">MAVMVPTVVIGIEYSKSTSLKADSDFRGMLVP</sequence>
<accession>A0A0W0G3N8</accession>
<dbReference type="AlphaFoldDB" id="A0A0W0G3N8"/>
<protein>
    <submittedName>
        <fullName evidence="1">Uncharacterized protein</fullName>
    </submittedName>
</protein>
<evidence type="ECO:0000313" key="2">
    <source>
        <dbReference type="Proteomes" id="UP000054988"/>
    </source>
</evidence>
<proteinExistence type="predicted"/>
<dbReference type="EMBL" id="LATX01001227">
    <property type="protein sequence ID" value="KTB43215.1"/>
    <property type="molecule type" value="Genomic_DNA"/>
</dbReference>
<gene>
    <name evidence="1" type="ORF">WG66_4208</name>
</gene>
<evidence type="ECO:0000313" key="1">
    <source>
        <dbReference type="EMBL" id="KTB43215.1"/>
    </source>
</evidence>
<name>A0A0W0G3N8_MONRR</name>
<dbReference type="Proteomes" id="UP000054988">
    <property type="component" value="Unassembled WGS sequence"/>
</dbReference>
<reference evidence="1 2" key="1">
    <citation type="submission" date="2015-12" db="EMBL/GenBank/DDBJ databases">
        <title>Draft genome sequence of Moniliophthora roreri, the causal agent of frosty pod rot of cacao.</title>
        <authorList>
            <person name="Aime M.C."/>
            <person name="Diaz-Valderrama J.R."/>
            <person name="Kijpornyongpan T."/>
            <person name="Phillips-Mora W."/>
        </authorList>
    </citation>
    <scope>NUCLEOTIDE SEQUENCE [LARGE SCALE GENOMIC DNA]</scope>
    <source>
        <strain evidence="1 2">MCA 2952</strain>
    </source>
</reference>
<organism evidence="1 2">
    <name type="scientific">Moniliophthora roreri</name>
    <name type="common">Frosty pod rot fungus</name>
    <name type="synonym">Monilia roreri</name>
    <dbReference type="NCBI Taxonomy" id="221103"/>
    <lineage>
        <taxon>Eukaryota</taxon>
        <taxon>Fungi</taxon>
        <taxon>Dikarya</taxon>
        <taxon>Basidiomycota</taxon>
        <taxon>Agaricomycotina</taxon>
        <taxon>Agaricomycetes</taxon>
        <taxon>Agaricomycetidae</taxon>
        <taxon>Agaricales</taxon>
        <taxon>Marasmiineae</taxon>
        <taxon>Marasmiaceae</taxon>
        <taxon>Moniliophthora</taxon>
    </lineage>
</organism>